<keyword evidence="2" id="KW-1133">Transmembrane helix</keyword>
<organism evidence="3 4">
    <name type="scientific">Limobrevibacterium gyesilva</name>
    <dbReference type="NCBI Taxonomy" id="2991712"/>
    <lineage>
        <taxon>Bacteria</taxon>
        <taxon>Pseudomonadati</taxon>
        <taxon>Pseudomonadota</taxon>
        <taxon>Alphaproteobacteria</taxon>
        <taxon>Acetobacterales</taxon>
        <taxon>Acetobacteraceae</taxon>
        <taxon>Limobrevibacterium</taxon>
    </lineage>
</organism>
<dbReference type="Proteomes" id="UP001165679">
    <property type="component" value="Unassembled WGS sequence"/>
</dbReference>
<comment type="caution">
    <text evidence="3">The sequence shown here is derived from an EMBL/GenBank/DDBJ whole genome shotgun (WGS) entry which is preliminary data.</text>
</comment>
<evidence type="ECO:0000313" key="3">
    <source>
        <dbReference type="EMBL" id="MCW3473973.1"/>
    </source>
</evidence>
<evidence type="ECO:0000313" key="4">
    <source>
        <dbReference type="Proteomes" id="UP001165679"/>
    </source>
</evidence>
<evidence type="ECO:0000256" key="2">
    <source>
        <dbReference type="SAM" id="Phobius"/>
    </source>
</evidence>
<reference evidence="3" key="2">
    <citation type="submission" date="2022-10" db="EMBL/GenBank/DDBJ databases">
        <authorList>
            <person name="Trinh H.N."/>
        </authorList>
    </citation>
    <scope>NUCLEOTIDE SEQUENCE</scope>
    <source>
        <strain evidence="3">RN2-1</strain>
    </source>
</reference>
<name>A0AA42CCU1_9PROT</name>
<feature type="compositionally biased region" description="Basic and acidic residues" evidence="1">
    <location>
        <begin position="55"/>
        <end position="71"/>
    </location>
</feature>
<reference evidence="3" key="1">
    <citation type="submission" date="2022-09" db="EMBL/GenBank/DDBJ databases">
        <title>Rhodovastum sp. nov. RN2-1 isolated from soil in Seongnam, South Korea.</title>
        <authorList>
            <person name="Le N.T."/>
        </authorList>
    </citation>
    <scope>NUCLEOTIDE SEQUENCE</scope>
    <source>
        <strain evidence="3">RN2-1</strain>
    </source>
</reference>
<feature type="region of interest" description="Disordered" evidence="1">
    <location>
        <begin position="46"/>
        <end position="71"/>
    </location>
</feature>
<keyword evidence="4" id="KW-1185">Reference proteome</keyword>
<gene>
    <name evidence="3" type="ORF">OL599_05230</name>
</gene>
<feature type="transmembrane region" description="Helical" evidence="2">
    <location>
        <begin position="12"/>
        <end position="36"/>
    </location>
</feature>
<protein>
    <submittedName>
        <fullName evidence="3">Uncharacterized protein</fullName>
    </submittedName>
</protein>
<proteinExistence type="predicted"/>
<keyword evidence="2" id="KW-0472">Membrane</keyword>
<sequence>MSLGSLGLSGNVLIALILGIVLTTALGVALMGLVFYSDRSDQDEAVYRSTGSGLPEHKDVQPTPKVDRISN</sequence>
<evidence type="ECO:0000256" key="1">
    <source>
        <dbReference type="SAM" id="MobiDB-lite"/>
    </source>
</evidence>
<dbReference type="RefSeq" id="WP_264712595.1">
    <property type="nucleotide sequence ID" value="NZ_JAPDNT010000002.1"/>
</dbReference>
<dbReference type="EMBL" id="JAPDNT010000002">
    <property type="protein sequence ID" value="MCW3473973.1"/>
    <property type="molecule type" value="Genomic_DNA"/>
</dbReference>
<accession>A0AA42CCU1</accession>
<dbReference type="AlphaFoldDB" id="A0AA42CCU1"/>
<keyword evidence="2" id="KW-0812">Transmembrane</keyword>